<dbReference type="SUPFAM" id="SSF55073">
    <property type="entry name" value="Nucleotide cyclase"/>
    <property type="match status" value="1"/>
</dbReference>
<evidence type="ECO:0000313" key="5">
    <source>
        <dbReference type="Proteomes" id="UP000272193"/>
    </source>
</evidence>
<dbReference type="InterPro" id="IPR029787">
    <property type="entry name" value="Nucleotide_cyclase"/>
</dbReference>
<feature type="transmembrane region" description="Helical" evidence="2">
    <location>
        <begin position="391"/>
        <end position="412"/>
    </location>
</feature>
<sequence>MSAAAPARFGRVYASLALLALALALAAGITPLPASRAVDRLWQDQLIRLQTPASAPEELILIDIDERSLQELGPWPWPRPLLAQLAERLRALGVRLQVWDLLLPEPAAGDAALQRQLAAGDIVLGQALVLDPSVQDPPQQGRLQPAADAPPLCSQHAPWRGYLGLAESLAPRAVGHLSATPDPDGRLRRLPAVVCGPAAATGALLRYPQLALAAAAASPADSPWRLEPGQGWLDAPQWLQRGRWRFALDAQGQLSIPYRRPHDQWPALSARLLLQPDAPLPSLQGRIALVGATAVGVGDFMPTPLHPHAPGVSIHAELIAQALRPGAWPGVALPNPGLLAAALTLLGALALGPWWRVVELPYRSGRSRRAPGQPVPAESAAPEPARPAPGAAALIGSALLALALPALLGAWARLQAGLALPLAAPTAAILSLWLALLATQWVAQRRRAQALALLLESFVPPQLARHIAHQAVDSESLGQACQGSLLALRIDGLDAWVARVDSLQALALIHALHSTVQSVAQRYGGTMEHAQGGVLYLGWPGRSMADVDAALACARAVYAELTPLLRQNERPDRPLSAYVALESGSYLLGLVGGPRSRRSVLLGPAANDVAAMLALGPELAVAILVGPAAAQALELGGSAPPLHPLGRFLLPDRPEAQPLWWCTP</sequence>
<dbReference type="Proteomes" id="UP000272193">
    <property type="component" value="Unassembled WGS sequence"/>
</dbReference>
<keyword evidence="2" id="KW-1133">Transmembrane helix</keyword>
<dbReference type="InterPro" id="IPR007890">
    <property type="entry name" value="CHASE2"/>
</dbReference>
<proteinExistence type="predicted"/>
<dbReference type="Pfam" id="PF05226">
    <property type="entry name" value="CHASE2"/>
    <property type="match status" value="1"/>
</dbReference>
<evidence type="ECO:0000313" key="4">
    <source>
        <dbReference type="EMBL" id="RPE73136.1"/>
    </source>
</evidence>
<keyword evidence="5" id="KW-1185">Reference proteome</keyword>
<dbReference type="OrthoDB" id="9802500at2"/>
<dbReference type="RefSeq" id="WP_124220737.1">
    <property type="nucleotide sequence ID" value="NZ_RKQL01000001.1"/>
</dbReference>
<gene>
    <name evidence="4" type="ORF">EDC62_0847</name>
</gene>
<evidence type="ECO:0000259" key="3">
    <source>
        <dbReference type="SMART" id="SM01080"/>
    </source>
</evidence>
<feature type="transmembrane region" description="Helical" evidence="2">
    <location>
        <begin position="418"/>
        <end position="438"/>
    </location>
</feature>
<comment type="caution">
    <text evidence="4">The sequence shown here is derived from an EMBL/GenBank/DDBJ whole genome shotgun (WGS) entry which is preliminary data.</text>
</comment>
<dbReference type="AlphaFoldDB" id="A0A3N4UR16"/>
<dbReference type="EMBL" id="RKQL01000001">
    <property type="protein sequence ID" value="RPE73136.1"/>
    <property type="molecule type" value="Genomic_DNA"/>
</dbReference>
<reference evidence="4 5" key="1">
    <citation type="submission" date="2018-11" db="EMBL/GenBank/DDBJ databases">
        <title>Genomic Encyclopedia of Type Strains, Phase IV (KMG-IV): sequencing the most valuable type-strain genomes for metagenomic binning, comparative biology and taxonomic classification.</title>
        <authorList>
            <person name="Goeker M."/>
        </authorList>
    </citation>
    <scope>NUCLEOTIDE SEQUENCE [LARGE SCALE GENOMIC DNA]</scope>
    <source>
        <strain evidence="4 5">DSM 101684</strain>
    </source>
</reference>
<feature type="region of interest" description="Disordered" evidence="1">
    <location>
        <begin position="365"/>
        <end position="386"/>
    </location>
</feature>
<protein>
    <submittedName>
        <fullName evidence="4">CHASE2 domain-containing sensor protein</fullName>
    </submittedName>
</protein>
<keyword evidence="2" id="KW-0812">Transmembrane</keyword>
<keyword evidence="2" id="KW-0472">Membrane</keyword>
<feature type="compositionally biased region" description="Low complexity" evidence="1">
    <location>
        <begin position="375"/>
        <end position="386"/>
    </location>
</feature>
<feature type="transmembrane region" description="Helical" evidence="2">
    <location>
        <begin position="338"/>
        <end position="358"/>
    </location>
</feature>
<evidence type="ECO:0000256" key="1">
    <source>
        <dbReference type="SAM" id="MobiDB-lite"/>
    </source>
</evidence>
<feature type="domain" description="CHASE2" evidence="3">
    <location>
        <begin position="35"/>
        <end position="352"/>
    </location>
</feature>
<organism evidence="4 5">
    <name type="scientific">Tibeticola sediminis</name>
    <dbReference type="NCBI Taxonomy" id="1917811"/>
    <lineage>
        <taxon>Bacteria</taxon>
        <taxon>Pseudomonadati</taxon>
        <taxon>Pseudomonadota</taxon>
        <taxon>Betaproteobacteria</taxon>
        <taxon>Burkholderiales</taxon>
        <taxon>Comamonadaceae</taxon>
        <taxon>Tibeticola</taxon>
    </lineage>
</organism>
<dbReference type="SMART" id="SM01080">
    <property type="entry name" value="CHASE2"/>
    <property type="match status" value="1"/>
</dbReference>
<evidence type="ECO:0000256" key="2">
    <source>
        <dbReference type="SAM" id="Phobius"/>
    </source>
</evidence>
<dbReference type="Gene3D" id="3.30.70.1230">
    <property type="entry name" value="Nucleotide cyclase"/>
    <property type="match status" value="1"/>
</dbReference>
<name>A0A3N4UR16_9BURK</name>
<accession>A0A3N4UR16</accession>